<dbReference type="Gene3D" id="3.30.420.240">
    <property type="match status" value="1"/>
</dbReference>
<feature type="region of interest" description="Disordered" evidence="1">
    <location>
        <begin position="496"/>
        <end position="518"/>
    </location>
</feature>
<evidence type="ECO:0000313" key="2">
    <source>
        <dbReference type="EMBL" id="CAJ0857044.1"/>
    </source>
</evidence>
<evidence type="ECO:0008006" key="3">
    <source>
        <dbReference type="Google" id="ProtNLM"/>
    </source>
</evidence>
<organism evidence="2">
    <name type="scientific">freshwater sediment metagenome</name>
    <dbReference type="NCBI Taxonomy" id="556182"/>
    <lineage>
        <taxon>unclassified sequences</taxon>
        <taxon>metagenomes</taxon>
        <taxon>ecological metagenomes</taxon>
    </lineage>
</organism>
<feature type="compositionally biased region" description="Basic and acidic residues" evidence="1">
    <location>
        <begin position="496"/>
        <end position="510"/>
    </location>
</feature>
<sequence length="518" mass="57513">MKPLISMRKALSDPDIFGTILPGETWAKWRILLIALMGEKLTPQERVIFEQLTGRSNEPGQRVDEAFCIIGRRGGKSRAAAVLAAYLATMIDYSDVLAPGERASLPILSATIWQSRKLFAYLKGIFESVPALAKLVSNVTADTISLKTRVDLECRPASFRSIRGGTACAAICDELAFWRSDEVSANPDTEILAALRPSLATTGGPLIAISSPYSRRGELYLAWKRDYGPNGDPLIMVAQAATLTMNSVLNPRVVQRAFERDPSSAISEYGDENVAFRSDLEDFISEEIVEAITYEGRFELPYTYGLNFVAFVDMSGGMVDDSALAIAHSEGDMTILDCIRVVKSPSNPDTTVHEFSQTLKQYGIIKVTGDRYGGSWPASRFAAHGITYEPSEHTKSEIFVECLPLLMGRRVELLQHDKLQKQLIGLERHTTRGTGRDIVDHPPGQHDDVANAVCGALALANGWNGDFNLEQWMDAYAMEGTEAWRQIQIKKRERAERAAERKRQDEEMITKFRKGQKQ</sequence>
<accession>A0AA48LZ88</accession>
<dbReference type="InterPro" id="IPR027417">
    <property type="entry name" value="P-loop_NTPase"/>
</dbReference>
<dbReference type="Gene3D" id="3.40.50.300">
    <property type="entry name" value="P-loop containing nucleotide triphosphate hydrolases"/>
    <property type="match status" value="1"/>
</dbReference>
<gene>
    <name evidence="2" type="ORF">AMST5_00978</name>
</gene>
<protein>
    <recommendedName>
        <fullName evidence="3">Terminase</fullName>
    </recommendedName>
</protein>
<dbReference type="AlphaFoldDB" id="A0AA48LZ88"/>
<proteinExistence type="predicted"/>
<reference evidence="2" key="1">
    <citation type="submission" date="2023-07" db="EMBL/GenBank/DDBJ databases">
        <authorList>
            <person name="Pelsma A.J. K."/>
        </authorList>
    </citation>
    <scope>NUCLEOTIDE SEQUENCE</scope>
</reference>
<dbReference type="EMBL" id="OY288114">
    <property type="protein sequence ID" value="CAJ0857044.1"/>
    <property type="molecule type" value="Genomic_DNA"/>
</dbReference>
<evidence type="ECO:0000256" key="1">
    <source>
        <dbReference type="SAM" id="MobiDB-lite"/>
    </source>
</evidence>
<name>A0AA48LZ88_9ZZZZ</name>